<organism evidence="19 20">
    <name type="scientific">Geotrypetes seraphini</name>
    <name type="common">Gaboon caecilian</name>
    <name type="synonym">Caecilia seraphini</name>
    <dbReference type="NCBI Taxonomy" id="260995"/>
    <lineage>
        <taxon>Eukaryota</taxon>
        <taxon>Metazoa</taxon>
        <taxon>Chordata</taxon>
        <taxon>Craniata</taxon>
        <taxon>Vertebrata</taxon>
        <taxon>Euteleostomi</taxon>
        <taxon>Amphibia</taxon>
        <taxon>Gymnophiona</taxon>
        <taxon>Geotrypetes</taxon>
    </lineage>
</organism>
<evidence type="ECO:0000313" key="20">
    <source>
        <dbReference type="RefSeq" id="XP_033805238.1"/>
    </source>
</evidence>
<name>A0A6P8RIH9_GEOSA</name>
<feature type="binding site" evidence="12">
    <location>
        <position position="336"/>
    </location>
    <ligand>
        <name>Zn(2+)</name>
        <dbReference type="ChEBI" id="CHEBI:29105"/>
        <note>catalytic</note>
    </ligand>
</feature>
<dbReference type="CDD" id="cd04269">
    <property type="entry name" value="ZnMc_adamalysin_II_like"/>
    <property type="match status" value="1"/>
</dbReference>
<accession>A0A6P8RIH9</accession>
<dbReference type="Pfam" id="PF08516">
    <property type="entry name" value="ADAM_CR"/>
    <property type="match status" value="1"/>
</dbReference>
<feature type="disulfide bond" evidence="11">
    <location>
        <begin position="639"/>
        <end position="648"/>
    </location>
</feature>
<evidence type="ECO:0000256" key="15">
    <source>
        <dbReference type="SAM" id="SignalP"/>
    </source>
</evidence>
<dbReference type="FunFam" id="3.40.390.10:FF:000002">
    <property type="entry name" value="Disintegrin and metalloproteinase domain-containing protein 22"/>
    <property type="match status" value="1"/>
</dbReference>
<dbReference type="PANTHER" id="PTHR11905:SF32">
    <property type="entry name" value="DISINTEGRIN AND METALLOPROTEINASE DOMAIN-CONTAINING PROTEIN 28"/>
    <property type="match status" value="1"/>
</dbReference>
<keyword evidence="4 12" id="KW-0479">Metal-binding</keyword>
<feature type="region of interest" description="Disordered" evidence="13">
    <location>
        <begin position="781"/>
        <end position="845"/>
    </location>
</feature>
<proteinExistence type="predicted"/>
<gene>
    <name evidence="20" type="primary">LOC117362637</name>
</gene>
<dbReference type="Pfam" id="PF00200">
    <property type="entry name" value="Disintegrin"/>
    <property type="match status" value="1"/>
</dbReference>
<feature type="compositionally biased region" description="Pro residues" evidence="13">
    <location>
        <begin position="816"/>
        <end position="835"/>
    </location>
</feature>
<evidence type="ECO:0000256" key="13">
    <source>
        <dbReference type="SAM" id="MobiDB-lite"/>
    </source>
</evidence>
<dbReference type="GO" id="GO:0006508">
    <property type="term" value="P:proteolysis"/>
    <property type="evidence" value="ECO:0007669"/>
    <property type="project" value="InterPro"/>
</dbReference>
<evidence type="ECO:0000256" key="10">
    <source>
        <dbReference type="PROSITE-ProRule" id="PRU00068"/>
    </source>
</evidence>
<dbReference type="InterPro" id="IPR006586">
    <property type="entry name" value="ADAM_Cys-rich"/>
</dbReference>
<dbReference type="Proteomes" id="UP000515159">
    <property type="component" value="Chromosome 6"/>
</dbReference>
<keyword evidence="19" id="KW-1185">Reference proteome</keyword>
<dbReference type="KEGG" id="gsh:117362637"/>
<dbReference type="SUPFAM" id="SSF57552">
    <property type="entry name" value="Blood coagulation inhibitor (disintegrin)"/>
    <property type="match status" value="1"/>
</dbReference>
<keyword evidence="6 12" id="KW-0862">Zinc</keyword>
<dbReference type="Pfam" id="PF01562">
    <property type="entry name" value="Pep_M12B_propep"/>
    <property type="match status" value="1"/>
</dbReference>
<dbReference type="SMART" id="SM00050">
    <property type="entry name" value="DISIN"/>
    <property type="match status" value="1"/>
</dbReference>
<evidence type="ECO:0000256" key="5">
    <source>
        <dbReference type="ARBA" id="ARBA00022801"/>
    </source>
</evidence>
<evidence type="ECO:0000256" key="3">
    <source>
        <dbReference type="ARBA" id="ARBA00022692"/>
    </source>
</evidence>
<feature type="signal peptide" evidence="15">
    <location>
        <begin position="1"/>
        <end position="21"/>
    </location>
</feature>
<dbReference type="PROSITE" id="PS50026">
    <property type="entry name" value="EGF_3"/>
    <property type="match status" value="1"/>
</dbReference>
<feature type="disulfide bond" evidence="12">
    <location>
        <begin position="349"/>
        <end position="354"/>
    </location>
</feature>
<dbReference type="PRINTS" id="PR00289">
    <property type="entry name" value="DISINTEGRIN"/>
</dbReference>
<dbReference type="FunCoup" id="A0A6P8RIH9">
    <property type="interactions" value="491"/>
</dbReference>
<dbReference type="SUPFAM" id="SSF55486">
    <property type="entry name" value="Metalloproteases ('zincins'), catalytic domain"/>
    <property type="match status" value="1"/>
</dbReference>
<evidence type="ECO:0000256" key="11">
    <source>
        <dbReference type="PROSITE-ProRule" id="PRU00076"/>
    </source>
</evidence>
<evidence type="ECO:0000259" key="18">
    <source>
        <dbReference type="PROSITE" id="PS50215"/>
    </source>
</evidence>
<sequence length="845" mass="93464">MHLQLLHLTCILLLVEQKASALDPLPDVAQYEVVYPKKLHSVHKRDTKSSYPDIVQYGLNVQGNPFVLHLEKSVNLIAKNYTETFYLENGKEVTMAPSTIENCYYHGYLENETESSASISICKGLSGMFRTEAQRYLIEPLKQTDGEEHAVYKYESVDDGPKTCGVFNTTWEDDPYPRTARSRSSKESEEFLKANKYVELVFVADNSMYKKYNQSMDMLRSRIFDIGNYINEVYKPKYLHIAIIGLEVWNTTDKIHVNSSANINLDLFSNWRMTDLLNRKPNDNAQFITNIDFDGATVGLAYMGTMCTKEHSAGVIQDHNRIAVLVGATVAHEMGHNLGMSHDTKDCTCLSGSCIMNPTLSYNTAREFSSCSHQNYEDFIMKRMPECLRNKPLAKDIVSNPVCGNGFVEQGEQCDCGTPEECKNPCCNAKTCTMKEKAKCADGECCENCQIVSAGKVCRPAKDDCDIVDMCNGDSPYCVSDSFRVNGYPCKNEEGYCYMGKCSYLDSQCGKLWGAGAVKGSDSCYEMNKKGINYGFCYKSEGSYVPCKTNDVKCGVLYCTGGSDTLRIYASTVSFSNCKAVIETDPENLGMVENGTKCGSGKVCNLGKCIDIESAYRAGNCAEKCKGHAVCDHELKCQCEEGWAPPNCDSASTKNIVIIVVIALLVIIVTAIIIGLLIRYKKLPRPRKQFHSTQPTSTVSGLSNPTFAVQEQSRKQNLPVEHTPELTARSLLFPPPPLGQDIKPKPAFYNSSEGPRPPKIGYSSPQHVVTSPGVELNSISAIFENPPKPPKKPTTAPPPTPALKSEFQQPQENSEPKPPPVPKGKPVLPTPPPQALKPTTNRPKK</sequence>
<dbReference type="InterPro" id="IPR024079">
    <property type="entry name" value="MetalloPept_cat_dom_sf"/>
</dbReference>
<feature type="disulfide bond" evidence="12">
    <location>
        <begin position="347"/>
        <end position="371"/>
    </location>
</feature>
<evidence type="ECO:0000313" key="19">
    <source>
        <dbReference type="Proteomes" id="UP000515159"/>
    </source>
</evidence>
<feature type="disulfide bond" evidence="10">
    <location>
        <begin position="458"/>
        <end position="478"/>
    </location>
</feature>
<dbReference type="GeneID" id="117362637"/>
<keyword evidence="15" id="KW-0732">Signal</keyword>
<evidence type="ECO:0000256" key="9">
    <source>
        <dbReference type="ARBA" id="ARBA00023157"/>
    </source>
</evidence>
<dbReference type="InterPro" id="IPR001590">
    <property type="entry name" value="Peptidase_M12B"/>
</dbReference>
<evidence type="ECO:0000256" key="1">
    <source>
        <dbReference type="ARBA" id="ARBA00001947"/>
    </source>
</evidence>
<dbReference type="InterPro" id="IPR002870">
    <property type="entry name" value="Peptidase_M12B_N"/>
</dbReference>
<comment type="cofactor">
    <cofactor evidence="1">
        <name>Zn(2+)</name>
        <dbReference type="ChEBI" id="CHEBI:29105"/>
    </cofactor>
</comment>
<evidence type="ECO:0000256" key="12">
    <source>
        <dbReference type="PROSITE-ProRule" id="PRU00276"/>
    </source>
</evidence>
<dbReference type="Pfam" id="PF01421">
    <property type="entry name" value="Reprolysin"/>
    <property type="match status" value="1"/>
</dbReference>
<dbReference type="InterPro" id="IPR000742">
    <property type="entry name" value="EGF"/>
</dbReference>
<dbReference type="PROSITE" id="PS01186">
    <property type="entry name" value="EGF_2"/>
    <property type="match status" value="1"/>
</dbReference>
<feature type="binding site" evidence="12">
    <location>
        <position position="332"/>
    </location>
    <ligand>
        <name>Zn(2+)</name>
        <dbReference type="ChEBI" id="CHEBI:29105"/>
        <note>catalytic</note>
    </ligand>
</feature>
<dbReference type="InterPro" id="IPR001762">
    <property type="entry name" value="Disintegrin_dom"/>
</dbReference>
<dbReference type="GO" id="GO:0004222">
    <property type="term" value="F:metalloendopeptidase activity"/>
    <property type="evidence" value="ECO:0007669"/>
    <property type="project" value="InterPro"/>
</dbReference>
<dbReference type="AlphaFoldDB" id="A0A6P8RIH9"/>
<reference evidence="20" key="1">
    <citation type="submission" date="2025-08" db="UniProtKB">
        <authorList>
            <consortium name="RefSeq"/>
        </authorList>
    </citation>
    <scope>IDENTIFICATION</scope>
</reference>
<dbReference type="PROSITE" id="PS00427">
    <property type="entry name" value="DISINTEGRIN_1"/>
    <property type="match status" value="1"/>
</dbReference>
<dbReference type="InterPro" id="IPR018358">
    <property type="entry name" value="Disintegrin_CS"/>
</dbReference>
<feature type="domain" description="Peptidase M12B" evidence="18">
    <location>
        <begin position="196"/>
        <end position="392"/>
    </location>
</feature>
<dbReference type="RefSeq" id="XP_033805238.1">
    <property type="nucleotide sequence ID" value="XM_033949347.1"/>
</dbReference>
<dbReference type="PROSITE" id="PS50215">
    <property type="entry name" value="ADAM_MEPRO"/>
    <property type="match status" value="1"/>
</dbReference>
<evidence type="ECO:0000259" key="16">
    <source>
        <dbReference type="PROSITE" id="PS50026"/>
    </source>
</evidence>
<dbReference type="Gene3D" id="3.40.390.10">
    <property type="entry name" value="Collagenase (Catalytic Domain)"/>
    <property type="match status" value="1"/>
</dbReference>
<feature type="transmembrane region" description="Helical" evidence="14">
    <location>
        <begin position="656"/>
        <end position="678"/>
    </location>
</feature>
<dbReference type="GO" id="GO:0005886">
    <property type="term" value="C:plasma membrane"/>
    <property type="evidence" value="ECO:0007669"/>
    <property type="project" value="TreeGrafter"/>
</dbReference>
<protein>
    <submittedName>
        <fullName evidence="20">Zinc metalloproteinase-disintegrin-like VLAIP-A</fullName>
    </submittedName>
</protein>
<comment type="caution">
    <text evidence="11">Lacks conserved residue(s) required for the propagation of feature annotation.</text>
</comment>
<dbReference type="GO" id="GO:0046872">
    <property type="term" value="F:metal ion binding"/>
    <property type="evidence" value="ECO:0007669"/>
    <property type="project" value="UniProtKB-KW"/>
</dbReference>
<keyword evidence="11" id="KW-0245">EGF-like domain</keyword>
<feature type="disulfide bond" evidence="11">
    <location>
        <begin position="621"/>
        <end position="631"/>
    </location>
</feature>
<evidence type="ECO:0000256" key="6">
    <source>
        <dbReference type="ARBA" id="ARBA00022833"/>
    </source>
</evidence>
<keyword evidence="3 14" id="KW-0812">Transmembrane</keyword>
<dbReference type="Gene3D" id="4.10.70.10">
    <property type="entry name" value="Disintegrin domain"/>
    <property type="match status" value="1"/>
</dbReference>
<keyword evidence="9 11" id="KW-1015">Disulfide bond</keyword>
<dbReference type="InterPro" id="IPR036436">
    <property type="entry name" value="Disintegrin_dom_sf"/>
</dbReference>
<keyword evidence="7 14" id="KW-1133">Transmembrane helix</keyword>
<evidence type="ECO:0000256" key="2">
    <source>
        <dbReference type="ARBA" id="ARBA00004479"/>
    </source>
</evidence>
<feature type="domain" description="Disintegrin" evidence="17">
    <location>
        <begin position="400"/>
        <end position="486"/>
    </location>
</feature>
<feature type="active site" evidence="12">
    <location>
        <position position="333"/>
    </location>
</feature>
<feature type="region of interest" description="Disordered" evidence="13">
    <location>
        <begin position="742"/>
        <end position="769"/>
    </location>
</feature>
<comment type="subcellular location">
    <subcellularLocation>
        <location evidence="2">Membrane</location>
        <topology evidence="2">Single-pass type I membrane protein</topology>
    </subcellularLocation>
</comment>
<evidence type="ECO:0000256" key="7">
    <source>
        <dbReference type="ARBA" id="ARBA00022989"/>
    </source>
</evidence>
<dbReference type="PROSITE" id="PS50214">
    <property type="entry name" value="DISINTEGRIN_2"/>
    <property type="match status" value="1"/>
</dbReference>
<dbReference type="InterPro" id="IPR034027">
    <property type="entry name" value="Reprolysin_adamalysin"/>
</dbReference>
<evidence type="ECO:0000259" key="17">
    <source>
        <dbReference type="PROSITE" id="PS50214"/>
    </source>
</evidence>
<keyword evidence="5" id="KW-0378">Hydrolase</keyword>
<dbReference type="SMART" id="SM00608">
    <property type="entry name" value="ACR"/>
    <property type="match status" value="1"/>
</dbReference>
<dbReference type="PANTHER" id="PTHR11905">
    <property type="entry name" value="ADAM A DISINTEGRIN AND METALLOPROTEASE DOMAIN"/>
    <property type="match status" value="1"/>
</dbReference>
<dbReference type="FunFam" id="4.10.70.10:FF:000001">
    <property type="entry name" value="Disintegrin and metalloproteinase domain-containing protein 22"/>
    <property type="match status" value="1"/>
</dbReference>
<feature type="binding site" evidence="12">
    <location>
        <position position="342"/>
    </location>
    <ligand>
        <name>Zn(2+)</name>
        <dbReference type="ChEBI" id="CHEBI:29105"/>
        <note>catalytic</note>
    </ligand>
</feature>
<evidence type="ECO:0000256" key="8">
    <source>
        <dbReference type="ARBA" id="ARBA00023136"/>
    </source>
</evidence>
<keyword evidence="8 14" id="KW-0472">Membrane</keyword>
<feature type="chain" id="PRO_5027879263" evidence="15">
    <location>
        <begin position="22"/>
        <end position="845"/>
    </location>
</feature>
<evidence type="ECO:0000256" key="4">
    <source>
        <dbReference type="ARBA" id="ARBA00022723"/>
    </source>
</evidence>
<dbReference type="OrthoDB" id="5951731at2759"/>
<evidence type="ECO:0000256" key="14">
    <source>
        <dbReference type="SAM" id="Phobius"/>
    </source>
</evidence>
<feature type="domain" description="EGF-like" evidence="16">
    <location>
        <begin position="617"/>
        <end position="649"/>
    </location>
</feature>
<feature type="disulfide bond" evidence="12">
    <location>
        <begin position="307"/>
        <end position="387"/>
    </location>
</feature>
<dbReference type="InParanoid" id="A0A6P8RIH9"/>